<evidence type="ECO:0000256" key="1">
    <source>
        <dbReference type="SAM" id="MobiDB-lite"/>
    </source>
</evidence>
<reference evidence="2 3" key="1">
    <citation type="journal article" date="2018" name="Cell">
        <title>The Chara Genome: Secondary Complexity and Implications for Plant Terrestrialization.</title>
        <authorList>
            <person name="Nishiyama T."/>
            <person name="Sakayama H."/>
            <person name="Vries J.D."/>
            <person name="Buschmann H."/>
            <person name="Saint-Marcoux D."/>
            <person name="Ullrich K.K."/>
            <person name="Haas F.B."/>
            <person name="Vanderstraeten L."/>
            <person name="Becker D."/>
            <person name="Lang D."/>
            <person name="Vosolsobe S."/>
            <person name="Rombauts S."/>
            <person name="Wilhelmsson P.K.I."/>
            <person name="Janitza P."/>
            <person name="Kern R."/>
            <person name="Heyl A."/>
            <person name="Rumpler F."/>
            <person name="Villalobos L.I.A.C."/>
            <person name="Clay J.M."/>
            <person name="Skokan R."/>
            <person name="Toyoda A."/>
            <person name="Suzuki Y."/>
            <person name="Kagoshima H."/>
            <person name="Schijlen E."/>
            <person name="Tajeshwar N."/>
            <person name="Catarino B."/>
            <person name="Hetherington A.J."/>
            <person name="Saltykova A."/>
            <person name="Bonnot C."/>
            <person name="Breuninger H."/>
            <person name="Symeonidi A."/>
            <person name="Radhakrishnan G.V."/>
            <person name="Van Nieuwerburgh F."/>
            <person name="Deforce D."/>
            <person name="Chang C."/>
            <person name="Karol K.G."/>
            <person name="Hedrich R."/>
            <person name="Ulvskov P."/>
            <person name="Glockner G."/>
            <person name="Delwiche C.F."/>
            <person name="Petrasek J."/>
            <person name="Van de Peer Y."/>
            <person name="Friml J."/>
            <person name="Beilby M."/>
            <person name="Dolan L."/>
            <person name="Kohara Y."/>
            <person name="Sugano S."/>
            <person name="Fujiyama A."/>
            <person name="Delaux P.-M."/>
            <person name="Quint M."/>
            <person name="TheiBen G."/>
            <person name="Hagemann M."/>
            <person name="Harholt J."/>
            <person name="Dunand C."/>
            <person name="Zachgo S."/>
            <person name="Langdale J."/>
            <person name="Maumus F."/>
            <person name="Straeten D.V.D."/>
            <person name="Gould S.B."/>
            <person name="Rensing S.A."/>
        </authorList>
    </citation>
    <scope>NUCLEOTIDE SEQUENCE [LARGE SCALE GENOMIC DNA]</scope>
    <source>
        <strain evidence="2 3">S276</strain>
    </source>
</reference>
<gene>
    <name evidence="2" type="ORF">CBR_g8158</name>
</gene>
<accession>A0A388KLI6</accession>
<feature type="compositionally biased region" description="Basic and acidic residues" evidence="1">
    <location>
        <begin position="71"/>
        <end position="82"/>
    </location>
</feature>
<protein>
    <submittedName>
        <fullName evidence="2">Uncharacterized protein</fullName>
    </submittedName>
</protein>
<dbReference type="AlphaFoldDB" id="A0A388KLI6"/>
<feature type="region of interest" description="Disordered" evidence="1">
    <location>
        <begin position="66"/>
        <end position="221"/>
    </location>
</feature>
<evidence type="ECO:0000313" key="2">
    <source>
        <dbReference type="EMBL" id="GBG70858.1"/>
    </source>
</evidence>
<dbReference type="Gramene" id="GBG70858">
    <property type="protein sequence ID" value="GBG70858"/>
    <property type="gene ID" value="CBR_g8158"/>
</dbReference>
<feature type="region of interest" description="Disordered" evidence="1">
    <location>
        <begin position="295"/>
        <end position="344"/>
    </location>
</feature>
<feature type="compositionally biased region" description="Basic residues" evidence="1">
    <location>
        <begin position="159"/>
        <end position="175"/>
    </location>
</feature>
<keyword evidence="3" id="KW-1185">Reference proteome</keyword>
<comment type="caution">
    <text evidence="2">The sequence shown here is derived from an EMBL/GenBank/DDBJ whole genome shotgun (WGS) entry which is preliminary data.</text>
</comment>
<name>A0A388KLI6_CHABU</name>
<dbReference type="EMBL" id="BFEA01000137">
    <property type="protein sequence ID" value="GBG70858.1"/>
    <property type="molecule type" value="Genomic_DNA"/>
</dbReference>
<feature type="compositionally biased region" description="Basic and acidic residues" evidence="1">
    <location>
        <begin position="145"/>
        <end position="158"/>
    </location>
</feature>
<evidence type="ECO:0000313" key="3">
    <source>
        <dbReference type="Proteomes" id="UP000265515"/>
    </source>
</evidence>
<feature type="compositionally biased region" description="Basic residues" evidence="1">
    <location>
        <begin position="107"/>
        <end position="116"/>
    </location>
</feature>
<proteinExistence type="predicted"/>
<feature type="compositionally biased region" description="Basic residues" evidence="1">
    <location>
        <begin position="90"/>
        <end position="99"/>
    </location>
</feature>
<feature type="compositionally biased region" description="Basic and acidic residues" evidence="1">
    <location>
        <begin position="176"/>
        <end position="215"/>
    </location>
</feature>
<organism evidence="2 3">
    <name type="scientific">Chara braunii</name>
    <name type="common">Braun's stonewort</name>
    <dbReference type="NCBI Taxonomy" id="69332"/>
    <lineage>
        <taxon>Eukaryota</taxon>
        <taxon>Viridiplantae</taxon>
        <taxon>Streptophyta</taxon>
        <taxon>Charophyceae</taxon>
        <taxon>Charales</taxon>
        <taxon>Characeae</taxon>
        <taxon>Chara</taxon>
    </lineage>
</organism>
<dbReference type="Proteomes" id="UP000265515">
    <property type="component" value="Unassembled WGS sequence"/>
</dbReference>
<sequence length="344" mass="37919">MFLTNGPQGATKVMGGTRKTSGMVKVMAAEEVTGEAGEDPGEVVSYAITVVNPGITSGIAGPVGQQAELMEESRENNAEADKAITMIKGLGKKPKKKKSSGGNGSTRNRRNRRGKKNNGTPSEGTNMDSSSEDESTDTLTSVSEDSGRIMHRDSSDKRVTRKHKRKASKRKAKGKAHIEVTPPKRFERGESSRQRKETYNEKMKHREKDGDRETEPVTPLTGGHKRLVAGCFQKGLIEYCISTHKICSAKKADVLKKLCERKGIKYTKKPEAVALLARYQVELAYDGFEVTRHTENKNAGEKTKASRSPRKEFTKDRTTMERPTVKQVPVIIRSAPVQPADDCE</sequence>
<feature type="compositionally biased region" description="Basic and acidic residues" evidence="1">
    <location>
        <begin position="295"/>
        <end position="324"/>
    </location>
</feature>